<dbReference type="NCBIfam" id="NF040909">
    <property type="entry name" value="OadG_rel_small"/>
    <property type="match status" value="1"/>
</dbReference>
<sequence>MDIDVIKSLELMGMGMAAIFFVIIVIYAALNLMLKWTSEK</sequence>
<keyword evidence="1" id="KW-0472">Membrane</keyword>
<comment type="caution">
    <text evidence="2">The sequence shown here is derived from an EMBL/GenBank/DDBJ whole genome shotgun (WGS) entry which is preliminary data.</text>
</comment>
<keyword evidence="3" id="KW-1185">Reference proteome</keyword>
<accession>A0A562JL74</accession>
<keyword evidence="1" id="KW-0812">Transmembrane</keyword>
<evidence type="ECO:0000313" key="3">
    <source>
        <dbReference type="Proteomes" id="UP000315343"/>
    </source>
</evidence>
<gene>
    <name evidence="2" type="ORF">LY60_00325</name>
</gene>
<dbReference type="RefSeq" id="WP_281291804.1">
    <property type="nucleotide sequence ID" value="NZ_DAMBUX010000009.1"/>
</dbReference>
<dbReference type="EMBL" id="VLKH01000001">
    <property type="protein sequence ID" value="TWH83713.1"/>
    <property type="molecule type" value="Genomic_DNA"/>
</dbReference>
<proteinExistence type="predicted"/>
<dbReference type="AlphaFoldDB" id="A0A562JL74"/>
<organism evidence="2 3">
    <name type="scientific">Sedimentibacter saalensis</name>
    <dbReference type="NCBI Taxonomy" id="130788"/>
    <lineage>
        <taxon>Bacteria</taxon>
        <taxon>Bacillati</taxon>
        <taxon>Bacillota</taxon>
        <taxon>Tissierellia</taxon>
        <taxon>Sedimentibacter</taxon>
    </lineage>
</organism>
<protein>
    <submittedName>
        <fullName evidence="2">Uncharacterized protein</fullName>
    </submittedName>
</protein>
<evidence type="ECO:0000256" key="1">
    <source>
        <dbReference type="SAM" id="Phobius"/>
    </source>
</evidence>
<evidence type="ECO:0000313" key="2">
    <source>
        <dbReference type="EMBL" id="TWH83713.1"/>
    </source>
</evidence>
<dbReference type="Proteomes" id="UP000315343">
    <property type="component" value="Unassembled WGS sequence"/>
</dbReference>
<keyword evidence="1" id="KW-1133">Transmembrane helix</keyword>
<reference evidence="2 3" key="1">
    <citation type="submission" date="2019-07" db="EMBL/GenBank/DDBJ databases">
        <title>Genomic Encyclopedia of Type Strains, Phase I: the one thousand microbial genomes (KMG-I) project.</title>
        <authorList>
            <person name="Kyrpides N."/>
        </authorList>
    </citation>
    <scope>NUCLEOTIDE SEQUENCE [LARGE SCALE GENOMIC DNA]</scope>
    <source>
        <strain evidence="2 3">DSM 13558</strain>
    </source>
</reference>
<name>A0A562JL74_9FIRM</name>
<feature type="transmembrane region" description="Helical" evidence="1">
    <location>
        <begin position="12"/>
        <end position="34"/>
    </location>
</feature>